<evidence type="ECO:0000313" key="1">
    <source>
        <dbReference type="EMBL" id="PGF35062.1"/>
    </source>
</evidence>
<accession>A0A2B7IZF8</accession>
<reference evidence="1 2" key="1">
    <citation type="submission" date="2017-02" db="EMBL/GenBank/DDBJ databases">
        <title>Prevalence of linear plasmids in Cutibacterium acnes isolates obtained from cancerous prostatic tissue.</title>
        <authorList>
            <person name="Davidsson S."/>
            <person name="Bruggemann H."/>
        </authorList>
    </citation>
    <scope>NUCLEOTIDE SEQUENCE [LARGE SCALE GENOMIC DNA]</scope>
    <source>
        <strain evidence="1 2">11-78</strain>
    </source>
</reference>
<dbReference type="OrthoDB" id="9810154at2"/>
<dbReference type="AlphaFoldDB" id="A0A2B7IZF8"/>
<organism evidence="1 2">
    <name type="scientific">Cutibacterium acnes</name>
    <name type="common">Propionibacterium acnes</name>
    <dbReference type="NCBI Taxonomy" id="1747"/>
    <lineage>
        <taxon>Bacteria</taxon>
        <taxon>Bacillati</taxon>
        <taxon>Actinomycetota</taxon>
        <taxon>Actinomycetes</taxon>
        <taxon>Propionibacteriales</taxon>
        <taxon>Propionibacteriaceae</taxon>
        <taxon>Cutibacterium</taxon>
    </lineage>
</organism>
<dbReference type="Proteomes" id="UP000226191">
    <property type="component" value="Unassembled WGS sequence"/>
</dbReference>
<dbReference type="InterPro" id="IPR013078">
    <property type="entry name" value="His_Pase_superF_clade-1"/>
</dbReference>
<dbReference type="SUPFAM" id="SSF53254">
    <property type="entry name" value="Phosphoglycerate mutase-like"/>
    <property type="match status" value="1"/>
</dbReference>
<dbReference type="Gene3D" id="3.40.50.1240">
    <property type="entry name" value="Phosphoglycerate mutase-like"/>
    <property type="match status" value="1"/>
</dbReference>
<dbReference type="GeneID" id="92856243"/>
<dbReference type="EMBL" id="MVCE01000002">
    <property type="protein sequence ID" value="PGF35062.1"/>
    <property type="molecule type" value="Genomic_DNA"/>
</dbReference>
<evidence type="ECO:0000313" key="2">
    <source>
        <dbReference type="Proteomes" id="UP000226191"/>
    </source>
</evidence>
<protein>
    <submittedName>
        <fullName evidence="1">Phosphoglycerate mutase</fullName>
    </submittedName>
</protein>
<dbReference type="RefSeq" id="WP_002517204.1">
    <property type="nucleotide sequence ID" value="NZ_AP019664.1"/>
</dbReference>
<gene>
    <name evidence="1" type="ORF">B1B09_05480</name>
</gene>
<name>A0A2B7IZF8_CUTAC</name>
<dbReference type="InterPro" id="IPR029033">
    <property type="entry name" value="His_PPase_superfam"/>
</dbReference>
<proteinExistence type="predicted"/>
<dbReference type="CDD" id="cd07067">
    <property type="entry name" value="HP_PGM_like"/>
    <property type="match status" value="1"/>
</dbReference>
<sequence length="161" mass="17941">MHTLFLMRHAQPASHAPGGDRERPLTDVGRRQAREVGTRLGLRNVGHALVSDALRTRQTWDCLQLDCPVEFMRALYYCGTDTVRQRIGEIDDDVDNLLIIAHAPTIPGLAAQLAAMSGAENEVGCWYPPATLTEVEVDGTWADLKDEYFDKVRLVGVQRPM</sequence>
<comment type="caution">
    <text evidence="1">The sequence shown here is derived from an EMBL/GenBank/DDBJ whole genome shotgun (WGS) entry which is preliminary data.</text>
</comment>
<dbReference type="Pfam" id="PF00300">
    <property type="entry name" value="His_Phos_1"/>
    <property type="match status" value="1"/>
</dbReference>
<dbReference type="SMART" id="SM00855">
    <property type="entry name" value="PGAM"/>
    <property type="match status" value="1"/>
</dbReference>